<dbReference type="InterPro" id="IPR051536">
    <property type="entry name" value="UDG_Type-4/5"/>
</dbReference>
<sequence length="472" mass="52669">MFAPRLPRIGTESAWRDAARRLASKGVPPEAVDWGLEGDAAAMFDDPLPATGTAFTVARGFVDLARVLIPERSGQGMAVAYALLVRLRDDPRLLDRRADPLVARADRIAKDVRRDLHKMHAFVRFREVGDQSVRRRFAAWFEPAHRIEEPVADFFVNRFGDMDWIIATPEVTLIYHGSALRMEAKASTRLDEGDPIEALWTTYYSNIFNPARLKVDAMKAEMPVRYWRNLPEARVIPQLIAGARAKVTAMHEAGFSTPPPQFDRRRMTMPENLDATPLDALAREAAGCTRCPLYCDATQTIFGEGPEDARVMVVGEQPGDQEDLAGRPFVGPAGRLFDEQAKAAGLVRKGVYVTNAVKHFKFVQRGKRRIHQRPDAGEVTACRWWLDREIATVKPDLIVAMGATALQALTGSGKGILKRRGGVESGPDDMRVLATVHPSYLLRLPDREARARETDLFRADLARARDLVDEAR</sequence>
<proteinExistence type="inferred from homology"/>
<keyword evidence="3" id="KW-0004">4Fe-4S</keyword>
<dbReference type="EMBL" id="FNPF01000003">
    <property type="protein sequence ID" value="SDY11192.1"/>
    <property type="molecule type" value="Genomic_DNA"/>
</dbReference>
<dbReference type="Gene3D" id="3.40.470.10">
    <property type="entry name" value="Uracil-DNA glycosylase-like domain"/>
    <property type="match status" value="1"/>
</dbReference>
<keyword evidence="8" id="KW-0411">Iron-sulfur</keyword>
<evidence type="ECO:0000313" key="11">
    <source>
        <dbReference type="EMBL" id="SDY11192.1"/>
    </source>
</evidence>
<dbReference type="NCBIfam" id="TIGR03915">
    <property type="entry name" value="SAM_7_link_chp"/>
    <property type="match status" value="1"/>
</dbReference>
<evidence type="ECO:0000256" key="5">
    <source>
        <dbReference type="ARBA" id="ARBA00022763"/>
    </source>
</evidence>
<evidence type="ECO:0000256" key="3">
    <source>
        <dbReference type="ARBA" id="ARBA00022485"/>
    </source>
</evidence>
<evidence type="ECO:0000256" key="1">
    <source>
        <dbReference type="ARBA" id="ARBA00006521"/>
    </source>
</evidence>
<dbReference type="AlphaFoldDB" id="A0A1H3H6P9"/>
<dbReference type="SMART" id="SM00987">
    <property type="entry name" value="UreE_C"/>
    <property type="match status" value="1"/>
</dbReference>
<evidence type="ECO:0000256" key="2">
    <source>
        <dbReference type="ARBA" id="ARBA00019403"/>
    </source>
</evidence>
<evidence type="ECO:0000259" key="10">
    <source>
        <dbReference type="SMART" id="SM00986"/>
    </source>
</evidence>
<evidence type="ECO:0000256" key="6">
    <source>
        <dbReference type="ARBA" id="ARBA00022801"/>
    </source>
</evidence>
<dbReference type="NCBIfam" id="TIGR03914">
    <property type="entry name" value="UDG_fam_dom"/>
    <property type="match status" value="1"/>
</dbReference>
<dbReference type="InterPro" id="IPR005122">
    <property type="entry name" value="Uracil-DNA_glycosylase-like"/>
</dbReference>
<name>A0A1H3H6P9_9RHOB</name>
<reference evidence="11 12" key="1">
    <citation type="submission" date="2016-10" db="EMBL/GenBank/DDBJ databases">
        <authorList>
            <person name="de Groot N.N."/>
        </authorList>
    </citation>
    <scope>NUCLEOTIDE SEQUENCE [LARGE SCALE GENOMIC DNA]</scope>
    <source>
        <strain evidence="11 12">DSM 26880</strain>
    </source>
</reference>
<evidence type="ECO:0000256" key="7">
    <source>
        <dbReference type="ARBA" id="ARBA00023004"/>
    </source>
</evidence>
<protein>
    <recommendedName>
        <fullName evidence="2">Type-4 uracil-DNA glycosylase</fullName>
    </recommendedName>
</protein>
<dbReference type="OrthoDB" id="5290748at2"/>
<dbReference type="GO" id="GO:0051539">
    <property type="term" value="F:4 iron, 4 sulfur cluster binding"/>
    <property type="evidence" value="ECO:0007669"/>
    <property type="project" value="UniProtKB-KW"/>
</dbReference>
<keyword evidence="5" id="KW-0227">DNA damage</keyword>
<keyword evidence="7" id="KW-0408">Iron</keyword>
<dbReference type="RefSeq" id="WP_089880471.1">
    <property type="nucleotide sequence ID" value="NZ_FNPF01000003.1"/>
</dbReference>
<dbReference type="SUPFAM" id="SSF52141">
    <property type="entry name" value="Uracil-DNA glycosylase-like"/>
    <property type="match status" value="1"/>
</dbReference>
<dbReference type="GO" id="GO:0097506">
    <property type="term" value="F:deaminated base DNA N-glycosylase activity"/>
    <property type="evidence" value="ECO:0007669"/>
    <property type="project" value="UniProtKB-ARBA"/>
</dbReference>
<keyword evidence="4" id="KW-0479">Metal-binding</keyword>
<dbReference type="CDD" id="cd10030">
    <property type="entry name" value="UDG-F4_TTUDGA_SPO1dp_like"/>
    <property type="match status" value="1"/>
</dbReference>
<organism evidence="11 12">
    <name type="scientific">Citreimonas salinaria</name>
    <dbReference type="NCBI Taxonomy" id="321339"/>
    <lineage>
        <taxon>Bacteria</taxon>
        <taxon>Pseudomonadati</taxon>
        <taxon>Pseudomonadota</taxon>
        <taxon>Alphaproteobacteria</taxon>
        <taxon>Rhodobacterales</taxon>
        <taxon>Roseobacteraceae</taxon>
        <taxon>Citreimonas</taxon>
    </lineage>
</organism>
<dbReference type="Proteomes" id="UP000199286">
    <property type="component" value="Unassembled WGS sequence"/>
</dbReference>
<dbReference type="NCBIfam" id="TIGR00758">
    <property type="entry name" value="UDG_fam4"/>
    <property type="match status" value="1"/>
</dbReference>
<dbReference type="InterPro" id="IPR025404">
    <property type="entry name" value="DUF4130"/>
</dbReference>
<evidence type="ECO:0000256" key="9">
    <source>
        <dbReference type="ARBA" id="ARBA00023204"/>
    </source>
</evidence>
<keyword evidence="9" id="KW-0234">DNA repair</keyword>
<keyword evidence="12" id="KW-1185">Reference proteome</keyword>
<dbReference type="STRING" id="321339.SAMN05444340_103265"/>
<dbReference type="InterPro" id="IPR005273">
    <property type="entry name" value="Ura-DNA_glyco_family4"/>
</dbReference>
<keyword evidence="6" id="KW-0378">Hydrolase</keyword>
<evidence type="ECO:0000313" key="12">
    <source>
        <dbReference type="Proteomes" id="UP000199286"/>
    </source>
</evidence>
<dbReference type="InterPro" id="IPR023875">
    <property type="entry name" value="DNA_repair_put"/>
</dbReference>
<dbReference type="PANTHER" id="PTHR33693:SF9">
    <property type="entry name" value="TYPE-4 URACIL-DNA GLYCOSYLASE"/>
    <property type="match status" value="1"/>
</dbReference>
<dbReference type="SMART" id="SM00986">
    <property type="entry name" value="UDG"/>
    <property type="match status" value="1"/>
</dbReference>
<dbReference type="PANTHER" id="PTHR33693">
    <property type="entry name" value="TYPE-5 URACIL-DNA GLYCOSYLASE"/>
    <property type="match status" value="1"/>
</dbReference>
<gene>
    <name evidence="11" type="ORF">SAMN05444340_103265</name>
</gene>
<evidence type="ECO:0000256" key="4">
    <source>
        <dbReference type="ARBA" id="ARBA00022723"/>
    </source>
</evidence>
<dbReference type="Pfam" id="PF03167">
    <property type="entry name" value="UDG"/>
    <property type="match status" value="1"/>
</dbReference>
<dbReference type="GO" id="GO:0046872">
    <property type="term" value="F:metal ion binding"/>
    <property type="evidence" value="ECO:0007669"/>
    <property type="project" value="UniProtKB-KW"/>
</dbReference>
<comment type="similarity">
    <text evidence="1">Belongs to the uracil-DNA glycosylase (UDG) superfamily. Type 4 (UDGa) family.</text>
</comment>
<dbReference type="GO" id="GO:0006281">
    <property type="term" value="P:DNA repair"/>
    <property type="evidence" value="ECO:0007669"/>
    <property type="project" value="UniProtKB-KW"/>
</dbReference>
<dbReference type="InterPro" id="IPR036895">
    <property type="entry name" value="Uracil-DNA_glycosylase-like_sf"/>
</dbReference>
<feature type="domain" description="Uracil-DNA glycosylase-like" evidence="10">
    <location>
        <begin position="302"/>
        <end position="462"/>
    </location>
</feature>
<evidence type="ECO:0000256" key="8">
    <source>
        <dbReference type="ARBA" id="ARBA00023014"/>
    </source>
</evidence>
<accession>A0A1H3H6P9</accession>
<dbReference type="Pfam" id="PF13566">
    <property type="entry name" value="DUF4130"/>
    <property type="match status" value="1"/>
</dbReference>